<protein>
    <submittedName>
        <fullName evidence="1">Uncharacterized protein</fullName>
    </submittedName>
</protein>
<dbReference type="SUPFAM" id="SSF140996">
    <property type="entry name" value="Hermes dimerisation domain"/>
    <property type="match status" value="1"/>
</dbReference>
<evidence type="ECO:0000313" key="1">
    <source>
        <dbReference type="EMBL" id="EMD35257.1"/>
    </source>
</evidence>
<name>M2R9Y6_CERS8</name>
<evidence type="ECO:0000313" key="2">
    <source>
        <dbReference type="Proteomes" id="UP000016930"/>
    </source>
</evidence>
<dbReference type="EMBL" id="KB445800">
    <property type="protein sequence ID" value="EMD35257.1"/>
    <property type="molecule type" value="Genomic_DNA"/>
</dbReference>
<dbReference type="AlphaFoldDB" id="M2R9Y6"/>
<dbReference type="HOGENOM" id="CLU_2941515_0_0_1"/>
<gene>
    <name evidence="1" type="ORF">CERSUDRAFT_35795</name>
</gene>
<accession>M2R9Y6</accession>
<feature type="non-terminal residue" evidence="1">
    <location>
        <position position="1"/>
    </location>
</feature>
<reference evidence="1 2" key="1">
    <citation type="journal article" date="2012" name="Proc. Natl. Acad. Sci. U.S.A.">
        <title>Comparative genomics of Ceriporiopsis subvermispora and Phanerochaete chrysosporium provide insight into selective ligninolysis.</title>
        <authorList>
            <person name="Fernandez-Fueyo E."/>
            <person name="Ruiz-Duenas F.J."/>
            <person name="Ferreira P."/>
            <person name="Floudas D."/>
            <person name="Hibbett D.S."/>
            <person name="Canessa P."/>
            <person name="Larrondo L.F."/>
            <person name="James T.Y."/>
            <person name="Seelenfreund D."/>
            <person name="Lobos S."/>
            <person name="Polanco R."/>
            <person name="Tello M."/>
            <person name="Honda Y."/>
            <person name="Watanabe T."/>
            <person name="Watanabe T."/>
            <person name="Ryu J.S."/>
            <person name="Kubicek C.P."/>
            <person name="Schmoll M."/>
            <person name="Gaskell J."/>
            <person name="Hammel K.E."/>
            <person name="St John F.J."/>
            <person name="Vanden Wymelenberg A."/>
            <person name="Sabat G."/>
            <person name="Splinter BonDurant S."/>
            <person name="Syed K."/>
            <person name="Yadav J.S."/>
            <person name="Doddapaneni H."/>
            <person name="Subramanian V."/>
            <person name="Lavin J.L."/>
            <person name="Oguiza J.A."/>
            <person name="Perez G."/>
            <person name="Pisabarro A.G."/>
            <person name="Ramirez L."/>
            <person name="Santoyo F."/>
            <person name="Master E."/>
            <person name="Coutinho P.M."/>
            <person name="Henrissat B."/>
            <person name="Lombard V."/>
            <person name="Magnuson J.K."/>
            <person name="Kuees U."/>
            <person name="Hori C."/>
            <person name="Igarashi K."/>
            <person name="Samejima M."/>
            <person name="Held B.W."/>
            <person name="Barry K.W."/>
            <person name="LaButti K.M."/>
            <person name="Lapidus A."/>
            <person name="Lindquist E.A."/>
            <person name="Lucas S.M."/>
            <person name="Riley R."/>
            <person name="Salamov A.A."/>
            <person name="Hoffmeister D."/>
            <person name="Schwenk D."/>
            <person name="Hadar Y."/>
            <person name="Yarden O."/>
            <person name="de Vries R.P."/>
            <person name="Wiebenga A."/>
            <person name="Stenlid J."/>
            <person name="Eastwood D."/>
            <person name="Grigoriev I.V."/>
            <person name="Berka R.M."/>
            <person name="Blanchette R.A."/>
            <person name="Kersten P."/>
            <person name="Martinez A.T."/>
            <person name="Vicuna R."/>
            <person name="Cullen D."/>
        </authorList>
    </citation>
    <scope>NUCLEOTIDE SEQUENCE [LARGE SCALE GENOMIC DNA]</scope>
    <source>
        <strain evidence="1 2">B</strain>
    </source>
</reference>
<sequence>MRTGLITMSFECNNGSVIMYANWQHTFAETWAAIVCWCAKSYWPFNIIKDTGFRILMKTG</sequence>
<keyword evidence="2" id="KW-1185">Reference proteome</keyword>
<dbReference type="Proteomes" id="UP000016930">
    <property type="component" value="Unassembled WGS sequence"/>
</dbReference>
<dbReference type="OrthoDB" id="2750554at2759"/>
<proteinExistence type="predicted"/>
<organism evidence="1 2">
    <name type="scientific">Ceriporiopsis subvermispora (strain B)</name>
    <name type="common">White-rot fungus</name>
    <name type="synonym">Gelatoporia subvermispora</name>
    <dbReference type="NCBI Taxonomy" id="914234"/>
    <lineage>
        <taxon>Eukaryota</taxon>
        <taxon>Fungi</taxon>
        <taxon>Dikarya</taxon>
        <taxon>Basidiomycota</taxon>
        <taxon>Agaricomycotina</taxon>
        <taxon>Agaricomycetes</taxon>
        <taxon>Polyporales</taxon>
        <taxon>Gelatoporiaceae</taxon>
        <taxon>Gelatoporia</taxon>
    </lineage>
</organism>
<dbReference type="STRING" id="914234.M2R9Y6"/>